<dbReference type="SUPFAM" id="SSF47384">
    <property type="entry name" value="Homodimeric domain of signal transducing histidine kinase"/>
    <property type="match status" value="1"/>
</dbReference>
<dbReference type="SMART" id="SM00387">
    <property type="entry name" value="HATPase_c"/>
    <property type="match status" value="1"/>
</dbReference>
<keyword evidence="3" id="KW-0597">Phosphoprotein</keyword>
<sequence>MSFRVWFYFLTLVGTIIVILWMLQITFLEPYYRLNRERTISDTVNEAERIYQSNLDITQKDSNLRTLFAKQNMCGIIYSDTGIEVSLIAVDLMGQNCFLRGITSNSRQEYISLIQNAATGSISFPFTNEFFDQSMSFFGKEMAVGDSQFYIFVNTPMELLDSTVTILKNQFFVVIMIVIALATGLSIMLSRHLAYPLVTINNSAKKLASGDFNVEFTGEGYNEAIELSEILNYATSEFSKTDELRRDLVANVSHDIKTPLTMIKAYAEMIKDISGDDPLKREEHLDVIVNEVDHLERLVNDMLTLSKYESKAYVINETEFELLTHVKATLRLFFSLDINFIVNVREGIFVKADEIKMGQVLYNFINNATRFVGEDNTIIIEALVDKNLVTVRVIDHGIGISKEHQNTVWDRYAQINKHHRRNENSTGLGLSIVRAICEATGSSYGVISEEGEGATFYYTLNLTKMKSINKG</sequence>
<dbReference type="Gene3D" id="3.30.565.10">
    <property type="entry name" value="Histidine kinase-like ATPase, C-terminal domain"/>
    <property type="match status" value="1"/>
</dbReference>
<feature type="transmembrane region" description="Helical" evidence="7">
    <location>
        <begin position="171"/>
        <end position="189"/>
    </location>
</feature>
<evidence type="ECO:0000256" key="4">
    <source>
        <dbReference type="ARBA" id="ARBA00022679"/>
    </source>
</evidence>
<organism evidence="9 10">
    <name type="scientific">Erysipelothrix larvae</name>
    <dbReference type="NCBI Taxonomy" id="1514105"/>
    <lineage>
        <taxon>Bacteria</taxon>
        <taxon>Bacillati</taxon>
        <taxon>Bacillota</taxon>
        <taxon>Erysipelotrichia</taxon>
        <taxon>Erysipelotrichales</taxon>
        <taxon>Erysipelotrichaceae</taxon>
        <taxon>Erysipelothrix</taxon>
    </lineage>
</organism>
<dbReference type="InterPro" id="IPR005467">
    <property type="entry name" value="His_kinase_dom"/>
</dbReference>
<evidence type="ECO:0000256" key="1">
    <source>
        <dbReference type="ARBA" id="ARBA00000085"/>
    </source>
</evidence>
<dbReference type="PANTHER" id="PTHR43711">
    <property type="entry name" value="TWO-COMPONENT HISTIDINE KINASE"/>
    <property type="match status" value="1"/>
</dbReference>
<dbReference type="PRINTS" id="PR00344">
    <property type="entry name" value="BCTRLSENSOR"/>
</dbReference>
<dbReference type="FunFam" id="1.10.287.130:FF:000001">
    <property type="entry name" value="Two-component sensor histidine kinase"/>
    <property type="match status" value="1"/>
</dbReference>
<evidence type="ECO:0000256" key="6">
    <source>
        <dbReference type="ARBA" id="ARBA00023012"/>
    </source>
</evidence>
<feature type="domain" description="Histidine kinase" evidence="8">
    <location>
        <begin position="251"/>
        <end position="464"/>
    </location>
</feature>
<keyword evidence="4" id="KW-0808">Transferase</keyword>
<dbReference type="AlphaFoldDB" id="A0A0X8GZN2"/>
<dbReference type="Proteomes" id="UP000063781">
    <property type="component" value="Chromosome"/>
</dbReference>
<protein>
    <recommendedName>
        <fullName evidence="2">histidine kinase</fullName>
        <ecNumber evidence="2">2.7.13.3</ecNumber>
    </recommendedName>
</protein>
<dbReference type="InterPro" id="IPR004358">
    <property type="entry name" value="Sig_transdc_His_kin-like_C"/>
</dbReference>
<feature type="transmembrane region" description="Helical" evidence="7">
    <location>
        <begin position="6"/>
        <end position="28"/>
    </location>
</feature>
<comment type="catalytic activity">
    <reaction evidence="1">
        <text>ATP + protein L-histidine = ADP + protein N-phospho-L-histidine.</text>
        <dbReference type="EC" id="2.7.13.3"/>
    </reaction>
</comment>
<dbReference type="Gene3D" id="6.10.340.10">
    <property type="match status" value="1"/>
</dbReference>
<dbReference type="CDD" id="cd00082">
    <property type="entry name" value="HisKA"/>
    <property type="match status" value="1"/>
</dbReference>
<reference evidence="9 10" key="1">
    <citation type="submission" date="2015-10" db="EMBL/GenBank/DDBJ databases">
        <title>Erysipelothrix larvae sp. LV19 isolated from the larval gut of the rhinoceros beetle, Trypoxylus dichotomus.</title>
        <authorList>
            <person name="Lim S."/>
            <person name="Kim B.-C."/>
        </authorList>
    </citation>
    <scope>NUCLEOTIDE SEQUENCE [LARGE SCALE GENOMIC DNA]</scope>
    <source>
        <strain evidence="9 10">LV19</strain>
    </source>
</reference>
<dbReference type="GO" id="GO:0000155">
    <property type="term" value="F:phosphorelay sensor kinase activity"/>
    <property type="evidence" value="ECO:0007669"/>
    <property type="project" value="InterPro"/>
</dbReference>
<keyword evidence="6" id="KW-0902">Two-component regulatory system</keyword>
<evidence type="ECO:0000256" key="7">
    <source>
        <dbReference type="SAM" id="Phobius"/>
    </source>
</evidence>
<proteinExistence type="predicted"/>
<dbReference type="KEGG" id="erl:AOC36_04740"/>
<keyword evidence="7" id="KW-0812">Transmembrane</keyword>
<dbReference type="Gene3D" id="1.10.287.130">
    <property type="match status" value="1"/>
</dbReference>
<dbReference type="InterPro" id="IPR036097">
    <property type="entry name" value="HisK_dim/P_sf"/>
</dbReference>
<dbReference type="SMART" id="SM00388">
    <property type="entry name" value="HisKA"/>
    <property type="match status" value="1"/>
</dbReference>
<keyword evidence="5 9" id="KW-0418">Kinase</keyword>
<evidence type="ECO:0000313" key="10">
    <source>
        <dbReference type="Proteomes" id="UP000063781"/>
    </source>
</evidence>
<dbReference type="EC" id="2.7.13.3" evidence="2"/>
<keyword evidence="7" id="KW-0472">Membrane</keyword>
<dbReference type="OrthoDB" id="9762826at2"/>
<dbReference type="STRING" id="1514105.AOC36_04740"/>
<keyword evidence="10" id="KW-1185">Reference proteome</keyword>
<dbReference type="InterPro" id="IPR003594">
    <property type="entry name" value="HATPase_dom"/>
</dbReference>
<dbReference type="Pfam" id="PF00512">
    <property type="entry name" value="HisKA"/>
    <property type="match status" value="1"/>
</dbReference>
<dbReference type="PROSITE" id="PS50109">
    <property type="entry name" value="HIS_KIN"/>
    <property type="match status" value="1"/>
</dbReference>
<dbReference type="EMBL" id="CP013213">
    <property type="protein sequence ID" value="AMC93304.1"/>
    <property type="molecule type" value="Genomic_DNA"/>
</dbReference>
<evidence type="ECO:0000256" key="3">
    <source>
        <dbReference type="ARBA" id="ARBA00022553"/>
    </source>
</evidence>
<accession>A0A0X8GZN2</accession>
<dbReference type="InterPro" id="IPR003661">
    <property type="entry name" value="HisK_dim/P_dom"/>
</dbReference>
<dbReference type="Pfam" id="PF02518">
    <property type="entry name" value="HATPase_c"/>
    <property type="match status" value="1"/>
</dbReference>
<evidence type="ECO:0000259" key="8">
    <source>
        <dbReference type="PROSITE" id="PS50109"/>
    </source>
</evidence>
<dbReference type="SUPFAM" id="SSF55874">
    <property type="entry name" value="ATPase domain of HSP90 chaperone/DNA topoisomerase II/histidine kinase"/>
    <property type="match status" value="1"/>
</dbReference>
<keyword evidence="7" id="KW-1133">Transmembrane helix</keyword>
<evidence type="ECO:0000313" key="9">
    <source>
        <dbReference type="EMBL" id="AMC93304.1"/>
    </source>
</evidence>
<evidence type="ECO:0000256" key="5">
    <source>
        <dbReference type="ARBA" id="ARBA00022777"/>
    </source>
</evidence>
<dbReference type="InterPro" id="IPR050736">
    <property type="entry name" value="Sensor_HK_Regulatory"/>
</dbReference>
<dbReference type="PANTHER" id="PTHR43711:SF31">
    <property type="entry name" value="HISTIDINE KINASE"/>
    <property type="match status" value="1"/>
</dbReference>
<evidence type="ECO:0000256" key="2">
    <source>
        <dbReference type="ARBA" id="ARBA00012438"/>
    </source>
</evidence>
<name>A0A0X8GZN2_9FIRM</name>
<dbReference type="InterPro" id="IPR036890">
    <property type="entry name" value="HATPase_C_sf"/>
</dbReference>
<gene>
    <name evidence="9" type="ORF">AOC36_04740</name>
</gene>